<dbReference type="EMBL" id="ARYH01000001">
    <property type="protein sequence ID" value="KCZ85332.1"/>
    <property type="molecule type" value="Genomic_DNA"/>
</dbReference>
<dbReference type="eggNOG" id="COG0760">
    <property type="taxonomic scope" value="Bacteria"/>
</dbReference>
<evidence type="ECO:0000256" key="7">
    <source>
        <dbReference type="ARBA" id="ARBA00031484"/>
    </source>
</evidence>
<gene>
    <name evidence="12" type="ORF">HAD_06605</name>
</gene>
<dbReference type="PROSITE" id="PS51257">
    <property type="entry name" value="PROKAR_LIPOPROTEIN"/>
    <property type="match status" value="1"/>
</dbReference>
<evidence type="ECO:0000256" key="6">
    <source>
        <dbReference type="ARBA" id="ARBA00030642"/>
    </source>
</evidence>
<evidence type="ECO:0000259" key="11">
    <source>
        <dbReference type="PROSITE" id="PS50198"/>
    </source>
</evidence>
<comment type="catalytic activity">
    <reaction evidence="1">
        <text>[protein]-peptidylproline (omega=180) = [protein]-peptidylproline (omega=0)</text>
        <dbReference type="Rhea" id="RHEA:16237"/>
        <dbReference type="Rhea" id="RHEA-COMP:10747"/>
        <dbReference type="Rhea" id="RHEA-COMP:10748"/>
        <dbReference type="ChEBI" id="CHEBI:83833"/>
        <dbReference type="ChEBI" id="CHEBI:83834"/>
        <dbReference type="EC" id="5.2.1.8"/>
    </reaction>
</comment>
<organism evidence="12 13">
    <name type="scientific">Hyphomonas adhaerens MHS-3</name>
    <dbReference type="NCBI Taxonomy" id="1280949"/>
    <lineage>
        <taxon>Bacteria</taxon>
        <taxon>Pseudomonadati</taxon>
        <taxon>Pseudomonadota</taxon>
        <taxon>Alphaproteobacteria</taxon>
        <taxon>Hyphomonadales</taxon>
        <taxon>Hyphomonadaceae</taxon>
        <taxon>Hyphomonas</taxon>
    </lineage>
</organism>
<dbReference type="PANTHER" id="PTHR47245">
    <property type="entry name" value="PEPTIDYLPROLYL ISOMERASE"/>
    <property type="match status" value="1"/>
</dbReference>
<evidence type="ECO:0000256" key="2">
    <source>
        <dbReference type="ARBA" id="ARBA00007656"/>
    </source>
</evidence>
<comment type="similarity">
    <text evidence="2">Belongs to the PpiC/parvulin rotamase family.</text>
</comment>
<feature type="signal peptide" evidence="10">
    <location>
        <begin position="1"/>
        <end position="34"/>
    </location>
</feature>
<protein>
    <recommendedName>
        <fullName evidence="4">Parvulin-like PPIase</fullName>
        <ecNumber evidence="3">5.2.1.8</ecNumber>
    </recommendedName>
    <alternativeName>
        <fullName evidence="6">Peptidyl-prolyl cis-trans isomerase plp</fullName>
    </alternativeName>
    <alternativeName>
        <fullName evidence="7">Rotamase plp</fullName>
    </alternativeName>
</protein>
<feature type="region of interest" description="Disordered" evidence="9">
    <location>
        <begin position="283"/>
        <end position="325"/>
    </location>
</feature>
<dbReference type="Pfam" id="PF00639">
    <property type="entry name" value="Rotamase"/>
    <property type="match status" value="1"/>
</dbReference>
<dbReference type="InterPro" id="IPR050245">
    <property type="entry name" value="PrsA_foldase"/>
</dbReference>
<keyword evidence="13" id="KW-1185">Reference proteome</keyword>
<evidence type="ECO:0000256" key="1">
    <source>
        <dbReference type="ARBA" id="ARBA00000971"/>
    </source>
</evidence>
<dbReference type="InterPro" id="IPR027304">
    <property type="entry name" value="Trigger_fact/SurA_dom_sf"/>
</dbReference>
<dbReference type="InterPro" id="IPR000297">
    <property type="entry name" value="PPIase_PpiC"/>
</dbReference>
<keyword evidence="5 8" id="KW-0697">Rotamase</keyword>
<dbReference type="PANTHER" id="PTHR47245:SF2">
    <property type="entry name" value="PEPTIDYL-PROLYL CIS-TRANS ISOMERASE HP_0175-RELATED"/>
    <property type="match status" value="1"/>
</dbReference>
<dbReference type="AlphaFoldDB" id="A0A069E5I5"/>
<dbReference type="GO" id="GO:0003755">
    <property type="term" value="F:peptidyl-prolyl cis-trans isomerase activity"/>
    <property type="evidence" value="ECO:0007669"/>
    <property type="project" value="UniProtKB-KW"/>
</dbReference>
<evidence type="ECO:0000256" key="3">
    <source>
        <dbReference type="ARBA" id="ARBA00013194"/>
    </source>
</evidence>
<evidence type="ECO:0000256" key="9">
    <source>
        <dbReference type="SAM" id="MobiDB-lite"/>
    </source>
</evidence>
<dbReference type="Proteomes" id="UP000027446">
    <property type="component" value="Unassembled WGS sequence"/>
</dbReference>
<dbReference type="Gene3D" id="1.10.8.1040">
    <property type="match status" value="1"/>
</dbReference>
<name>A0A069E5I5_9PROT</name>
<evidence type="ECO:0000313" key="12">
    <source>
        <dbReference type="EMBL" id="KCZ85332.1"/>
    </source>
</evidence>
<reference evidence="12 13" key="1">
    <citation type="journal article" date="2014" name="Antonie Van Leeuwenhoek">
        <title>Hyphomonas beringensis sp. nov. and Hyphomonas chukchiensis sp. nov., isolated from surface seawater of the Bering Sea and Chukchi Sea.</title>
        <authorList>
            <person name="Li C."/>
            <person name="Lai Q."/>
            <person name="Li G."/>
            <person name="Dong C."/>
            <person name="Wang J."/>
            <person name="Liao Y."/>
            <person name="Shao Z."/>
        </authorList>
    </citation>
    <scope>NUCLEOTIDE SEQUENCE [LARGE SCALE GENOMIC DNA]</scope>
    <source>
        <strain evidence="12 13">MHS-3</strain>
    </source>
</reference>
<feature type="chain" id="PRO_5001663834" description="Parvulin-like PPIase" evidence="10">
    <location>
        <begin position="35"/>
        <end position="325"/>
    </location>
</feature>
<dbReference type="InterPro" id="IPR046357">
    <property type="entry name" value="PPIase_dom_sf"/>
</dbReference>
<dbReference type="PROSITE" id="PS50198">
    <property type="entry name" value="PPIC_PPIASE_2"/>
    <property type="match status" value="1"/>
</dbReference>
<dbReference type="SUPFAM" id="SSF109998">
    <property type="entry name" value="Triger factor/SurA peptide-binding domain-like"/>
    <property type="match status" value="1"/>
</dbReference>
<keyword evidence="8 12" id="KW-0413">Isomerase</keyword>
<evidence type="ECO:0000256" key="8">
    <source>
        <dbReference type="PROSITE-ProRule" id="PRU00278"/>
    </source>
</evidence>
<evidence type="ECO:0000256" key="10">
    <source>
        <dbReference type="SAM" id="SignalP"/>
    </source>
</evidence>
<evidence type="ECO:0000313" key="13">
    <source>
        <dbReference type="Proteomes" id="UP000027446"/>
    </source>
</evidence>
<proteinExistence type="inferred from homology"/>
<evidence type="ECO:0000256" key="5">
    <source>
        <dbReference type="ARBA" id="ARBA00023110"/>
    </source>
</evidence>
<keyword evidence="10" id="KW-0732">Signal</keyword>
<dbReference type="Gene3D" id="3.10.50.40">
    <property type="match status" value="1"/>
</dbReference>
<dbReference type="EC" id="5.2.1.8" evidence="3"/>
<dbReference type="STRING" id="1280949.HAD_06605"/>
<sequence>MTVLNLKALRVSPRILFAGLVASLAIFMAAACSAPPEEEVPVRVEGATAATVNGEKIYVSDVELEAVARGLVPAGTKVKAGDTEYDTVLSQLIEQKLMSQEAIRRGLDKDPAGRRRLEMARERILGNLLVENLVAEDVTEDQIEAMYQKQVALQQDDDEVRISHILVATKEDAQALFDRIQAGESFESLVSANSLDSATRMEQGDLGYVSPNDEPAPFPLVIANTGEGEVAPPFESADGWHILKVKDRRSRAPKTREEMRPDIVTFLTLEQVAKIVRRLKAEAQIQQGEPGLDDDGSTPYRLPDMDTGSDTPEDPSAPASEGTEL</sequence>
<evidence type="ECO:0000256" key="4">
    <source>
        <dbReference type="ARBA" id="ARBA00018370"/>
    </source>
</evidence>
<dbReference type="PATRIC" id="fig|1280949.3.peg.1345"/>
<dbReference type="SUPFAM" id="SSF54534">
    <property type="entry name" value="FKBP-like"/>
    <property type="match status" value="1"/>
</dbReference>
<comment type="caution">
    <text evidence="12">The sequence shown here is derived from an EMBL/GenBank/DDBJ whole genome shotgun (WGS) entry which is preliminary data.</text>
</comment>
<accession>A0A069E5I5</accession>
<feature type="domain" description="PpiC" evidence="11">
    <location>
        <begin position="157"/>
        <end position="247"/>
    </location>
</feature>